<name>A0ACD0NYN9_9BASI</name>
<sequence>MERDPHVDPDVSPPASSSSRIEKVRIDFQKPQVIATFSFDESRRFHNDDRSKKYFRWPPLPEQGGGGFEEHGGAHWGRKSHSFSHGRTRSRGADLNYGYERLVSRNEEVNEHLDALLASLIFRAQAGAEPLSKSSTGTPRLYDPASDLDRRRSNVITWRGIMTRIFTALNQDPKVRDSKGISNRPEGFSLNAMALGSTLYLEDHVDQRKAREERERKGKDERLSRFGYYGYSFESFCTVGSPEEAKVSPFDSKSREWGYEGRGRYPPGWSGDVNTNVQWCQVVKTRLNETRMILGGEVDCEEEEEEEEEEESVELKTSVVLNPNNPRSIPLFELKLLRIYFQSFLLGIPSILVGFRDAQGHLVTAQEFNTLEIPRLVRGKELPVGWDALDSMRFADRILNWIRKVIVNETRTCLLADRGGVVGGTLTPPPSQQASQTYPVFRVDFSGPEFDCLTIRRLSLTEVDEIQHGDPDVTQEINTNKQPRVGFLTARYYEWNRDVLGQ</sequence>
<dbReference type="Proteomes" id="UP000245626">
    <property type="component" value="Unassembled WGS sequence"/>
</dbReference>
<reference evidence="1 2" key="1">
    <citation type="journal article" date="2018" name="Mol. Biol. Evol.">
        <title>Broad Genomic Sampling Reveals a Smut Pathogenic Ancestry of the Fungal Clade Ustilaginomycotina.</title>
        <authorList>
            <person name="Kijpornyongpan T."/>
            <person name="Mondo S.J."/>
            <person name="Barry K."/>
            <person name="Sandor L."/>
            <person name="Lee J."/>
            <person name="Lipzen A."/>
            <person name="Pangilinan J."/>
            <person name="LaButti K."/>
            <person name="Hainaut M."/>
            <person name="Henrissat B."/>
            <person name="Grigoriev I.V."/>
            <person name="Spatafora J.W."/>
            <person name="Aime M.C."/>
        </authorList>
    </citation>
    <scope>NUCLEOTIDE SEQUENCE [LARGE SCALE GENOMIC DNA]</scope>
    <source>
        <strain evidence="1 2">SA 807</strain>
    </source>
</reference>
<dbReference type="EMBL" id="KZ819884">
    <property type="protein sequence ID" value="PWN50938.1"/>
    <property type="molecule type" value="Genomic_DNA"/>
</dbReference>
<organism evidence="1 2">
    <name type="scientific">Violaceomyces palustris</name>
    <dbReference type="NCBI Taxonomy" id="1673888"/>
    <lineage>
        <taxon>Eukaryota</taxon>
        <taxon>Fungi</taxon>
        <taxon>Dikarya</taxon>
        <taxon>Basidiomycota</taxon>
        <taxon>Ustilaginomycotina</taxon>
        <taxon>Ustilaginomycetes</taxon>
        <taxon>Violaceomycetales</taxon>
        <taxon>Violaceomycetaceae</taxon>
        <taxon>Violaceomyces</taxon>
    </lineage>
</organism>
<protein>
    <submittedName>
        <fullName evidence="1">RAI1-domain-containing protein</fullName>
    </submittedName>
</protein>
<gene>
    <name evidence="1" type="ORF">IE53DRAFT_314800</name>
</gene>
<accession>A0ACD0NYN9</accession>
<evidence type="ECO:0000313" key="1">
    <source>
        <dbReference type="EMBL" id="PWN50938.1"/>
    </source>
</evidence>
<keyword evidence="2" id="KW-1185">Reference proteome</keyword>
<proteinExistence type="predicted"/>
<evidence type="ECO:0000313" key="2">
    <source>
        <dbReference type="Proteomes" id="UP000245626"/>
    </source>
</evidence>